<dbReference type="GO" id="GO:0070402">
    <property type="term" value="F:NADPH binding"/>
    <property type="evidence" value="ECO:0007669"/>
    <property type="project" value="TreeGrafter"/>
</dbReference>
<dbReference type="InterPro" id="IPR014189">
    <property type="entry name" value="Quinone_OxRdtase_PIG3"/>
</dbReference>
<organism evidence="4 5">
    <name type="scientific">Hyphococcus luteus</name>
    <dbReference type="NCBI Taxonomy" id="2058213"/>
    <lineage>
        <taxon>Bacteria</taxon>
        <taxon>Pseudomonadati</taxon>
        <taxon>Pseudomonadota</taxon>
        <taxon>Alphaproteobacteria</taxon>
        <taxon>Parvularculales</taxon>
        <taxon>Parvularculaceae</taxon>
        <taxon>Hyphococcus</taxon>
    </lineage>
</organism>
<dbReference type="AlphaFoldDB" id="A0A2S7K4T8"/>
<dbReference type="OrthoDB" id="9780520at2"/>
<reference evidence="4 5" key="1">
    <citation type="submission" date="2017-12" db="EMBL/GenBank/DDBJ databases">
        <authorList>
            <person name="Hurst M.R.H."/>
        </authorList>
    </citation>
    <scope>NUCLEOTIDE SEQUENCE [LARGE SCALE GENOMIC DNA]</scope>
    <source>
        <strain evidence="4 5">SY-3-19</strain>
    </source>
</reference>
<keyword evidence="2" id="KW-0560">Oxidoreductase</keyword>
<dbReference type="InterPro" id="IPR020843">
    <property type="entry name" value="ER"/>
</dbReference>
<dbReference type="GO" id="GO:0016651">
    <property type="term" value="F:oxidoreductase activity, acting on NAD(P)H"/>
    <property type="evidence" value="ECO:0007669"/>
    <property type="project" value="TreeGrafter"/>
</dbReference>
<accession>A0A2S7K4T8</accession>
<evidence type="ECO:0000313" key="5">
    <source>
        <dbReference type="Proteomes" id="UP000239504"/>
    </source>
</evidence>
<dbReference type="InterPro" id="IPR036291">
    <property type="entry name" value="NAD(P)-bd_dom_sf"/>
</dbReference>
<keyword evidence="5" id="KW-1185">Reference proteome</keyword>
<name>A0A2S7K4T8_9PROT</name>
<dbReference type="Gene3D" id="3.40.50.720">
    <property type="entry name" value="NAD(P)-binding Rossmann-like Domain"/>
    <property type="match status" value="1"/>
</dbReference>
<dbReference type="Pfam" id="PF13602">
    <property type="entry name" value="ADH_zinc_N_2"/>
    <property type="match status" value="1"/>
</dbReference>
<dbReference type="SUPFAM" id="SSF51735">
    <property type="entry name" value="NAD(P)-binding Rossmann-fold domains"/>
    <property type="match status" value="1"/>
</dbReference>
<dbReference type="InterPro" id="IPR011032">
    <property type="entry name" value="GroES-like_sf"/>
</dbReference>
<evidence type="ECO:0000256" key="2">
    <source>
        <dbReference type="ARBA" id="ARBA00023002"/>
    </source>
</evidence>
<dbReference type="EMBL" id="PJCH01000007">
    <property type="protein sequence ID" value="PQA87524.1"/>
    <property type="molecule type" value="Genomic_DNA"/>
</dbReference>
<evidence type="ECO:0000313" key="4">
    <source>
        <dbReference type="EMBL" id="PQA87524.1"/>
    </source>
</evidence>
<evidence type="ECO:0000256" key="1">
    <source>
        <dbReference type="ARBA" id="ARBA00022857"/>
    </source>
</evidence>
<protein>
    <submittedName>
        <fullName evidence="4">NAD(P)H-quinone oxidoreductase</fullName>
    </submittedName>
</protein>
<dbReference type="Pfam" id="PF08240">
    <property type="entry name" value="ADH_N"/>
    <property type="match status" value="1"/>
</dbReference>
<dbReference type="Gene3D" id="3.90.180.10">
    <property type="entry name" value="Medium-chain alcohol dehydrogenases, catalytic domain"/>
    <property type="match status" value="1"/>
</dbReference>
<dbReference type="PANTHER" id="PTHR48106:SF8">
    <property type="entry name" value="OS02G0805600 PROTEIN"/>
    <property type="match status" value="1"/>
</dbReference>
<sequence length="331" mass="34546">MTKAIPTAMQAIVITEPGGPEVLQLMECPVPEPKGNEVLIRVAAAGVNRPEVLQRKGLYPPPPGASDLPGLECAGEIAAVGEDVKNWKPGDKVCALLTGGGYAQYALADAGSVLPVPGGLSMEEAAALPETIFTVWANAFDDAQLKAGETLLLHGGTSGIGMTAIGLAKAIGAKAVVTCGTKDKCDAAKRLGADAAYLYDEDKWDEAVKESGGADVVLDIAGGDFVARNLSCLNFGGRHVSIAPLRGVEATINIFTIMRNRLRLSGSTMKSRPFAEKARLAADIRATVWPLIESGAFRPVLDKIFPLAEAADAHARMESGAHTGKIVLRVP</sequence>
<dbReference type="CDD" id="cd05276">
    <property type="entry name" value="p53_inducible_oxidoreductase"/>
    <property type="match status" value="1"/>
</dbReference>
<dbReference type="InterPro" id="IPR013154">
    <property type="entry name" value="ADH-like_N"/>
</dbReference>
<dbReference type="SMART" id="SM00829">
    <property type="entry name" value="PKS_ER"/>
    <property type="match status" value="1"/>
</dbReference>
<comment type="caution">
    <text evidence="4">The sequence shown here is derived from an EMBL/GenBank/DDBJ whole genome shotgun (WGS) entry which is preliminary data.</text>
</comment>
<evidence type="ECO:0000259" key="3">
    <source>
        <dbReference type="SMART" id="SM00829"/>
    </source>
</evidence>
<keyword evidence="1" id="KW-0521">NADP</keyword>
<dbReference type="PANTHER" id="PTHR48106">
    <property type="entry name" value="QUINONE OXIDOREDUCTASE PIG3-RELATED"/>
    <property type="match status" value="1"/>
</dbReference>
<proteinExistence type="predicted"/>
<gene>
    <name evidence="4" type="ORF">CW354_12035</name>
</gene>
<dbReference type="SUPFAM" id="SSF50129">
    <property type="entry name" value="GroES-like"/>
    <property type="match status" value="1"/>
</dbReference>
<dbReference type="NCBIfam" id="TIGR02824">
    <property type="entry name" value="quinone_pig3"/>
    <property type="match status" value="1"/>
</dbReference>
<feature type="domain" description="Enoyl reductase (ER)" evidence="3">
    <location>
        <begin position="18"/>
        <end position="328"/>
    </location>
</feature>
<dbReference type="Proteomes" id="UP000239504">
    <property type="component" value="Unassembled WGS sequence"/>
</dbReference>
<dbReference type="RefSeq" id="WP_104830341.1">
    <property type="nucleotide sequence ID" value="NZ_PJCH01000007.1"/>
</dbReference>